<reference evidence="7 8" key="1">
    <citation type="journal article" date="2016" name="Nat. Commun.">
        <title>Thousands of microbial genomes shed light on interconnected biogeochemical processes in an aquifer system.</title>
        <authorList>
            <person name="Anantharaman K."/>
            <person name="Brown C.T."/>
            <person name="Hug L.A."/>
            <person name="Sharon I."/>
            <person name="Castelle C.J."/>
            <person name="Probst A.J."/>
            <person name="Thomas B.C."/>
            <person name="Singh A."/>
            <person name="Wilkins M.J."/>
            <person name="Karaoz U."/>
            <person name="Brodie E.L."/>
            <person name="Williams K.H."/>
            <person name="Hubbard S.S."/>
            <person name="Banfield J.F."/>
        </authorList>
    </citation>
    <scope>NUCLEOTIDE SEQUENCE [LARGE SCALE GENOMIC DNA]</scope>
</reference>
<keyword evidence="2 5" id="KW-0812">Transmembrane</keyword>
<name>A0A1F7UMV3_9BACT</name>
<evidence type="ECO:0000256" key="4">
    <source>
        <dbReference type="ARBA" id="ARBA00023136"/>
    </source>
</evidence>
<proteinExistence type="predicted"/>
<dbReference type="PANTHER" id="PTHR37422">
    <property type="entry name" value="TEICHURONIC ACID BIOSYNTHESIS PROTEIN TUAE"/>
    <property type="match status" value="1"/>
</dbReference>
<organism evidence="7 8">
    <name type="scientific">Candidatus Uhrbacteria bacterium RIFCSPHIGHO2_12_FULL_60_25</name>
    <dbReference type="NCBI Taxonomy" id="1802399"/>
    <lineage>
        <taxon>Bacteria</taxon>
        <taxon>Candidatus Uhriibacteriota</taxon>
    </lineage>
</organism>
<evidence type="ECO:0000256" key="1">
    <source>
        <dbReference type="ARBA" id="ARBA00004141"/>
    </source>
</evidence>
<evidence type="ECO:0000256" key="2">
    <source>
        <dbReference type="ARBA" id="ARBA00022692"/>
    </source>
</evidence>
<dbReference type="Proteomes" id="UP000176603">
    <property type="component" value="Unassembled WGS sequence"/>
</dbReference>
<protein>
    <recommendedName>
        <fullName evidence="6">O-antigen ligase-related domain-containing protein</fullName>
    </recommendedName>
</protein>
<evidence type="ECO:0000259" key="6">
    <source>
        <dbReference type="Pfam" id="PF04932"/>
    </source>
</evidence>
<feature type="transmembrane region" description="Helical" evidence="5">
    <location>
        <begin position="245"/>
        <end position="261"/>
    </location>
</feature>
<dbReference type="InterPro" id="IPR051533">
    <property type="entry name" value="WaaL-like"/>
</dbReference>
<sequence>MTRVRLFDVAWRLAILALPWQTRWIYQQGMIGGSLWEQGTGATYLSWSFVLIAVFLSFLVARLQNREPGTWNREPLQKGGLRFPVPRSRFPIALLVLLIVSFFTASPTATSLWWLHVAILTLFAWTLVRAHVDVTPWFILSLVPHAALGVWQYAAQDITGSTLLGIATQHPWTSGVSVVEHGLYRVLRAYGGFPHPNILGGWLAVGLTLLPGLARRSRSNPETLGLAACAVLFATALVLTFSRGAWIAAIVGLILAAWSVVRTSHADQDRQATWLVLAATVVAVAAGLASQWDHVTARFTPTLRLERWSIEQRSYAVEEGWDAFLARPIVGWGPGSSLVAITTTRQAKFSSRLTVPPEPPHYVPLVALIETGIAGVLAMAYLAWRLLRPALGRDRWRTSLPLLSVLGLLMLTDHYLWTLWAGQALVMLVVAMLITHVSMSERPSIVSS</sequence>
<dbReference type="Pfam" id="PF04932">
    <property type="entry name" value="Wzy_C"/>
    <property type="match status" value="1"/>
</dbReference>
<keyword evidence="3 5" id="KW-1133">Transmembrane helix</keyword>
<evidence type="ECO:0000256" key="5">
    <source>
        <dbReference type="SAM" id="Phobius"/>
    </source>
</evidence>
<comment type="subcellular location">
    <subcellularLocation>
        <location evidence="1">Membrane</location>
        <topology evidence="1">Multi-pass membrane protein</topology>
    </subcellularLocation>
</comment>
<comment type="caution">
    <text evidence="7">The sequence shown here is derived from an EMBL/GenBank/DDBJ whole genome shotgun (WGS) entry which is preliminary data.</text>
</comment>
<dbReference type="AlphaFoldDB" id="A0A1F7UMV3"/>
<feature type="transmembrane region" description="Helical" evidence="5">
    <location>
        <begin position="418"/>
        <end position="439"/>
    </location>
</feature>
<evidence type="ECO:0000313" key="7">
    <source>
        <dbReference type="EMBL" id="OGL79616.1"/>
    </source>
</evidence>
<feature type="transmembrane region" description="Helical" evidence="5">
    <location>
        <begin position="362"/>
        <end position="384"/>
    </location>
</feature>
<dbReference type="PANTHER" id="PTHR37422:SF13">
    <property type="entry name" value="LIPOPOLYSACCHARIDE BIOSYNTHESIS PROTEIN PA4999-RELATED"/>
    <property type="match status" value="1"/>
</dbReference>
<keyword evidence="4 5" id="KW-0472">Membrane</keyword>
<accession>A0A1F7UMV3</accession>
<dbReference type="GO" id="GO:0016020">
    <property type="term" value="C:membrane"/>
    <property type="evidence" value="ECO:0007669"/>
    <property type="project" value="UniProtKB-SubCell"/>
</dbReference>
<evidence type="ECO:0000313" key="8">
    <source>
        <dbReference type="Proteomes" id="UP000176603"/>
    </source>
</evidence>
<feature type="transmembrane region" description="Helical" evidence="5">
    <location>
        <begin position="223"/>
        <end position="239"/>
    </location>
</feature>
<feature type="transmembrane region" description="Helical" evidence="5">
    <location>
        <begin position="135"/>
        <end position="154"/>
    </location>
</feature>
<feature type="transmembrane region" description="Helical" evidence="5">
    <location>
        <begin position="273"/>
        <end position="292"/>
    </location>
</feature>
<evidence type="ECO:0000256" key="3">
    <source>
        <dbReference type="ARBA" id="ARBA00022989"/>
    </source>
</evidence>
<gene>
    <name evidence="7" type="ORF">A3E39_00635</name>
</gene>
<dbReference type="InterPro" id="IPR007016">
    <property type="entry name" value="O-antigen_ligase-rel_domated"/>
</dbReference>
<dbReference type="STRING" id="1802399.A3E39_00635"/>
<feature type="transmembrane region" description="Helical" evidence="5">
    <location>
        <begin position="44"/>
        <end position="63"/>
    </location>
</feature>
<feature type="transmembrane region" description="Helical" evidence="5">
    <location>
        <begin position="88"/>
        <end position="105"/>
    </location>
</feature>
<dbReference type="EMBL" id="MGEH01000004">
    <property type="protein sequence ID" value="OGL79616.1"/>
    <property type="molecule type" value="Genomic_DNA"/>
</dbReference>
<feature type="domain" description="O-antigen ligase-related" evidence="6">
    <location>
        <begin position="229"/>
        <end position="378"/>
    </location>
</feature>